<feature type="domain" description="Fibronectin type-III" evidence="3">
    <location>
        <begin position="397"/>
        <end position="490"/>
    </location>
</feature>
<dbReference type="InterPro" id="IPR013783">
    <property type="entry name" value="Ig-like_fold"/>
</dbReference>
<evidence type="ECO:0000256" key="1">
    <source>
        <dbReference type="SAM" id="Phobius"/>
    </source>
</evidence>
<dbReference type="AlphaFoldDB" id="A0A8T3DB72"/>
<keyword evidence="1" id="KW-0812">Transmembrane</keyword>
<keyword evidence="1" id="KW-1133">Transmembrane helix</keyword>
<evidence type="ECO:0000313" key="5">
    <source>
        <dbReference type="Proteomes" id="UP000829720"/>
    </source>
</evidence>
<feature type="transmembrane region" description="Helical" evidence="1">
    <location>
        <begin position="497"/>
        <end position="517"/>
    </location>
</feature>
<dbReference type="Pfam" id="PF00041">
    <property type="entry name" value="fn3"/>
    <property type="match status" value="1"/>
</dbReference>
<protein>
    <recommendedName>
        <fullName evidence="3">Fibronectin type-III domain-containing protein</fullName>
    </recommendedName>
</protein>
<dbReference type="EMBL" id="JAERUA010000013">
    <property type="protein sequence ID" value="KAI1891845.1"/>
    <property type="molecule type" value="Genomic_DNA"/>
</dbReference>
<dbReference type="InterPro" id="IPR003961">
    <property type="entry name" value="FN3_dom"/>
</dbReference>
<name>A0A8T3DB72_9TELE</name>
<sequence length="651" mass="73326">MELEGLLMVLVVVVAHGVLNEGPADLKCYKNTTKPDTDFKCSWLPGASGENTTYTLHYCVTNGTFCGNFDVEERHSLVLFRESVIASREIDMWVEGHLGNRTHKSPVFSVILNEQVQYDAPFIEKISRSSGNLALYWKGLPKEKQPVINEIQFRRLKDQMWTNKTLESTGAELEKLTLKVQSDTVYEVRVRRRAKQLRTHIWSAWSQIKTVPNEIDKQLEVRWEIGELNMGVRLLKLSWDAPHWSESAGGVQYVLTLNITRCQHKPVKISTNTTSYNTNVTASVVNISIIAINNVGTSPKKTITIPAQFLANCPKGKPFKPLRAKKCVEWYELSDFAGAVSVNHCKTKNVKQMIHQITQGMKDFVRYHYFVHIGQKNRARTIALCPIYKLEGVPKQGPSNVTIVDVTHNSVLVSWEPIPRSHLQGFLKHYVIYITGQNYSKVDRVPESQTNYAIENVTPGSLYIVNVAGETVKGVGANTTGQILLNPKPSRPAVPEWIIIVSIIVILALTIFCSFIIQRLKTELLPEIPKPVITETPVNHSQNKEELYPIGEEVHSVILIHDQQDTSSKSQMPLEESSLLEVCNASFCEDEDDESQTSSVPLNPDYNRLPPPLELAECSHEQSGCDVTTPVYRNGLVFELKGENTDIRTQL</sequence>
<feature type="chain" id="PRO_5035805138" description="Fibronectin type-III domain-containing protein" evidence="2">
    <location>
        <begin position="18"/>
        <end position="651"/>
    </location>
</feature>
<dbReference type="SMART" id="SM00060">
    <property type="entry name" value="FN3"/>
    <property type="match status" value="1"/>
</dbReference>
<accession>A0A8T3DB72</accession>
<dbReference type="SUPFAM" id="SSF49265">
    <property type="entry name" value="Fibronectin type III"/>
    <property type="match status" value="3"/>
</dbReference>
<proteinExistence type="predicted"/>
<dbReference type="PANTHER" id="PTHR48483:SF1">
    <property type="entry name" value="INTERLEUKIN-12 RECEPTOR SUBUNIT BETA-1-RELATED"/>
    <property type="match status" value="1"/>
</dbReference>
<dbReference type="OrthoDB" id="8945484at2759"/>
<evidence type="ECO:0000256" key="2">
    <source>
        <dbReference type="SAM" id="SignalP"/>
    </source>
</evidence>
<dbReference type="InterPro" id="IPR036116">
    <property type="entry name" value="FN3_sf"/>
</dbReference>
<dbReference type="PANTHER" id="PTHR48483">
    <property type="entry name" value="INTERLEUKIN-27 SUBUNIT BETA"/>
    <property type="match status" value="1"/>
</dbReference>
<dbReference type="Proteomes" id="UP000829720">
    <property type="component" value="Unassembled WGS sequence"/>
</dbReference>
<dbReference type="CDD" id="cd00063">
    <property type="entry name" value="FN3"/>
    <property type="match status" value="1"/>
</dbReference>
<comment type="caution">
    <text evidence="4">The sequence shown here is derived from an EMBL/GenBank/DDBJ whole genome shotgun (WGS) entry which is preliminary data.</text>
</comment>
<dbReference type="PROSITE" id="PS50853">
    <property type="entry name" value="FN3"/>
    <property type="match status" value="1"/>
</dbReference>
<organism evidence="4 5">
    <name type="scientific">Albula goreensis</name>
    <dbReference type="NCBI Taxonomy" id="1534307"/>
    <lineage>
        <taxon>Eukaryota</taxon>
        <taxon>Metazoa</taxon>
        <taxon>Chordata</taxon>
        <taxon>Craniata</taxon>
        <taxon>Vertebrata</taxon>
        <taxon>Euteleostomi</taxon>
        <taxon>Actinopterygii</taxon>
        <taxon>Neopterygii</taxon>
        <taxon>Teleostei</taxon>
        <taxon>Albuliformes</taxon>
        <taxon>Albulidae</taxon>
        <taxon>Albula</taxon>
    </lineage>
</organism>
<evidence type="ECO:0000313" key="4">
    <source>
        <dbReference type="EMBL" id="KAI1891845.1"/>
    </source>
</evidence>
<evidence type="ECO:0000259" key="3">
    <source>
        <dbReference type="PROSITE" id="PS50853"/>
    </source>
</evidence>
<feature type="signal peptide" evidence="2">
    <location>
        <begin position="1"/>
        <end position="17"/>
    </location>
</feature>
<dbReference type="Gene3D" id="2.60.40.10">
    <property type="entry name" value="Immunoglobulins"/>
    <property type="match status" value="4"/>
</dbReference>
<keyword evidence="1" id="KW-0472">Membrane</keyword>
<gene>
    <name evidence="4" type="ORF">AGOR_G00147930</name>
</gene>
<keyword evidence="5" id="KW-1185">Reference proteome</keyword>
<dbReference type="InterPro" id="IPR053073">
    <property type="entry name" value="IL11/IL27_subunit_beta"/>
</dbReference>
<reference evidence="4" key="1">
    <citation type="submission" date="2021-01" db="EMBL/GenBank/DDBJ databases">
        <authorList>
            <person name="Zahm M."/>
            <person name="Roques C."/>
            <person name="Cabau C."/>
            <person name="Klopp C."/>
            <person name="Donnadieu C."/>
            <person name="Jouanno E."/>
            <person name="Lampietro C."/>
            <person name="Louis A."/>
            <person name="Herpin A."/>
            <person name="Echchiki A."/>
            <person name="Berthelot C."/>
            <person name="Parey E."/>
            <person name="Roest-Crollius H."/>
            <person name="Braasch I."/>
            <person name="Postlethwait J."/>
            <person name="Bobe J."/>
            <person name="Montfort J."/>
            <person name="Bouchez O."/>
            <person name="Begum T."/>
            <person name="Mejri S."/>
            <person name="Adams A."/>
            <person name="Chen W.-J."/>
            <person name="Guiguen Y."/>
        </authorList>
    </citation>
    <scope>NUCLEOTIDE SEQUENCE</scope>
    <source>
        <tissue evidence="4">Blood</tissue>
    </source>
</reference>
<keyword evidence="2" id="KW-0732">Signal</keyword>